<evidence type="ECO:0000313" key="9">
    <source>
        <dbReference type="Proteomes" id="UP001287286"/>
    </source>
</evidence>
<reference evidence="8 9" key="1">
    <citation type="journal article" date="2024" name="Microbiol. Resour. Announc.">
        <title>Genome annotations for the ascomycete fungi Trichoderma harzianum, Trichoderma aggressivum, and Purpureocillium lilacinum.</title>
        <authorList>
            <person name="Beijen E.P.W."/>
            <person name="Ohm R.A."/>
        </authorList>
    </citation>
    <scope>NUCLEOTIDE SEQUENCE [LARGE SCALE GENOMIC DNA]</scope>
    <source>
        <strain evidence="8 9">CBS 150709</strain>
    </source>
</reference>
<name>A0ABR0BDZ7_PURLI</name>
<feature type="domain" description="Phosphatidic acid phosphatase type 2/haloperoxidase" evidence="7">
    <location>
        <begin position="109"/>
        <end position="208"/>
    </location>
</feature>
<comment type="similarity">
    <text evidence="2">Belongs to the PA-phosphatase related phosphoesterase family.</text>
</comment>
<organism evidence="8 9">
    <name type="scientific">Purpureocillium lilacinum</name>
    <name type="common">Paecilomyces lilacinus</name>
    <dbReference type="NCBI Taxonomy" id="33203"/>
    <lineage>
        <taxon>Eukaryota</taxon>
        <taxon>Fungi</taxon>
        <taxon>Dikarya</taxon>
        <taxon>Ascomycota</taxon>
        <taxon>Pezizomycotina</taxon>
        <taxon>Sordariomycetes</taxon>
        <taxon>Hypocreomycetidae</taxon>
        <taxon>Hypocreales</taxon>
        <taxon>Ophiocordycipitaceae</taxon>
        <taxon>Purpureocillium</taxon>
    </lineage>
</organism>
<comment type="caution">
    <text evidence="8">The sequence shown here is derived from an EMBL/GenBank/DDBJ whole genome shotgun (WGS) entry which is preliminary data.</text>
</comment>
<dbReference type="InterPro" id="IPR036938">
    <property type="entry name" value="PAP2/HPO_sf"/>
</dbReference>
<dbReference type="EMBL" id="JAWRVI010000228">
    <property type="protein sequence ID" value="KAK4071300.1"/>
    <property type="molecule type" value="Genomic_DNA"/>
</dbReference>
<dbReference type="Proteomes" id="UP001287286">
    <property type="component" value="Unassembled WGS sequence"/>
</dbReference>
<evidence type="ECO:0000256" key="1">
    <source>
        <dbReference type="ARBA" id="ARBA00004141"/>
    </source>
</evidence>
<dbReference type="CDD" id="cd03390">
    <property type="entry name" value="PAP2_containing_1_like"/>
    <property type="match status" value="1"/>
</dbReference>
<dbReference type="SUPFAM" id="SSF48317">
    <property type="entry name" value="Acid phosphatase/Vanadium-dependent haloperoxidase"/>
    <property type="match status" value="1"/>
</dbReference>
<feature type="domain" description="Phosphatidic acid phosphatase type 2/haloperoxidase" evidence="7">
    <location>
        <begin position="284"/>
        <end position="337"/>
    </location>
</feature>
<proteinExistence type="inferred from homology"/>
<dbReference type="Gene3D" id="1.20.144.10">
    <property type="entry name" value="Phosphatidic acid phosphatase type 2/haloperoxidase"/>
    <property type="match status" value="1"/>
</dbReference>
<feature type="transmembrane region" description="Helical" evidence="6">
    <location>
        <begin position="103"/>
        <end position="122"/>
    </location>
</feature>
<evidence type="ECO:0000256" key="4">
    <source>
        <dbReference type="ARBA" id="ARBA00022989"/>
    </source>
</evidence>
<comment type="subcellular location">
    <subcellularLocation>
        <location evidence="1">Membrane</location>
        <topology evidence="1">Multi-pass membrane protein</topology>
    </subcellularLocation>
</comment>
<keyword evidence="3 6" id="KW-0812">Transmembrane</keyword>
<evidence type="ECO:0000259" key="7">
    <source>
        <dbReference type="Pfam" id="PF01569"/>
    </source>
</evidence>
<evidence type="ECO:0000313" key="8">
    <source>
        <dbReference type="EMBL" id="KAK4071300.1"/>
    </source>
</evidence>
<accession>A0ABR0BDZ7</accession>
<feature type="transmembrane region" description="Helical" evidence="6">
    <location>
        <begin position="62"/>
        <end position="83"/>
    </location>
</feature>
<evidence type="ECO:0000256" key="6">
    <source>
        <dbReference type="SAM" id="Phobius"/>
    </source>
</evidence>
<keyword evidence="5 6" id="KW-0472">Membrane</keyword>
<protein>
    <recommendedName>
        <fullName evidence="7">Phosphatidic acid phosphatase type 2/haloperoxidase domain-containing protein</fullName>
    </recommendedName>
</protein>
<dbReference type="PANTHER" id="PTHR10165:SF154">
    <property type="entry name" value="PAP2 DOMAIN PROTEIN (AFU_ORTHOLOGUE AFUA_1G09730)"/>
    <property type="match status" value="1"/>
</dbReference>
<keyword evidence="4 6" id="KW-1133">Transmembrane helix</keyword>
<gene>
    <name evidence="8" type="ORF">Purlil1_13479</name>
</gene>
<keyword evidence="9" id="KW-1185">Reference proteome</keyword>
<sequence length="401" mass="43667">MKSAMASILLLASYVFDWIILISLAGIGLAISSITPNKRPFVLDDPAINFPYKDHDTVSLNILFMVSVVAPAVIIVFIALLFVPGPTVGEATSRSYIWRRKLWEWHAGWLGLALSTTIAWFFTSGMKNLFGKPRPNALGRCQPDLANIARHLVSSMPASSKSSRFVSADICLNLDAAVVDEGFRSFPSGHASVSAAGLVYLSLLLASKLGAGVPHLKQHQCNCNGLVREAFSSGRGTGRNSFAIPQATASGVRGDVIPFTGRKSYQALAEPDRLSSSSWNQAAAPPIYTLVIPLVPFAAAIFVSCSRWYDFQHHGFDIISGFLIGALSAIHSFRYYHQPLSRGAGWAWGPRGLQRAFWRGIGRRDYSSRSSPVDREAGIQLQEWRANGTSRGNEANQIQSV</sequence>
<dbReference type="InterPro" id="IPR043216">
    <property type="entry name" value="PAP-like"/>
</dbReference>
<dbReference type="InterPro" id="IPR000326">
    <property type="entry name" value="PAP2/HPO"/>
</dbReference>
<evidence type="ECO:0000256" key="5">
    <source>
        <dbReference type="ARBA" id="ARBA00023136"/>
    </source>
</evidence>
<dbReference type="PANTHER" id="PTHR10165">
    <property type="entry name" value="LIPID PHOSPHATE PHOSPHATASE"/>
    <property type="match status" value="1"/>
</dbReference>
<dbReference type="Pfam" id="PF01569">
    <property type="entry name" value="PAP2"/>
    <property type="match status" value="2"/>
</dbReference>
<evidence type="ECO:0000256" key="3">
    <source>
        <dbReference type="ARBA" id="ARBA00022692"/>
    </source>
</evidence>
<feature type="transmembrane region" description="Helical" evidence="6">
    <location>
        <begin position="6"/>
        <end position="31"/>
    </location>
</feature>
<evidence type="ECO:0000256" key="2">
    <source>
        <dbReference type="ARBA" id="ARBA00008816"/>
    </source>
</evidence>